<dbReference type="Pfam" id="PF19054">
    <property type="entry name" value="DUF5753"/>
    <property type="match status" value="1"/>
</dbReference>
<reference evidence="2 3" key="1">
    <citation type="submission" date="2018-08" db="EMBL/GenBank/DDBJ databases">
        <title>Actinomadura jelena sp. nov., a novel Actinomycete isolated from soil in Chad.</title>
        <authorList>
            <person name="Shi L."/>
        </authorList>
    </citation>
    <scope>NUCLEOTIDE SEQUENCE [LARGE SCALE GENOMIC DNA]</scope>
    <source>
        <strain evidence="2 3">NEAU-G17</strain>
    </source>
</reference>
<evidence type="ECO:0000313" key="3">
    <source>
        <dbReference type="Proteomes" id="UP000261811"/>
    </source>
</evidence>
<dbReference type="GO" id="GO:0003677">
    <property type="term" value="F:DNA binding"/>
    <property type="evidence" value="ECO:0007669"/>
    <property type="project" value="InterPro"/>
</dbReference>
<dbReference type="PROSITE" id="PS50943">
    <property type="entry name" value="HTH_CROC1"/>
    <property type="match status" value="1"/>
</dbReference>
<dbReference type="InterPro" id="IPR010982">
    <property type="entry name" value="Lambda_DNA-bd_dom_sf"/>
</dbReference>
<proteinExistence type="predicted"/>
<dbReference type="Proteomes" id="UP000261811">
    <property type="component" value="Unassembled WGS sequence"/>
</dbReference>
<dbReference type="SUPFAM" id="SSF47413">
    <property type="entry name" value="lambda repressor-like DNA-binding domains"/>
    <property type="match status" value="1"/>
</dbReference>
<evidence type="ECO:0000259" key="1">
    <source>
        <dbReference type="PROSITE" id="PS50943"/>
    </source>
</evidence>
<organism evidence="2 3">
    <name type="scientific">Actinomadura logoneensis</name>
    <dbReference type="NCBI Taxonomy" id="2293572"/>
    <lineage>
        <taxon>Bacteria</taxon>
        <taxon>Bacillati</taxon>
        <taxon>Actinomycetota</taxon>
        <taxon>Actinomycetes</taxon>
        <taxon>Streptosporangiales</taxon>
        <taxon>Thermomonosporaceae</taxon>
        <taxon>Actinomadura</taxon>
    </lineage>
</organism>
<dbReference type="OrthoDB" id="5177725at2"/>
<feature type="domain" description="HTH cro/C1-type" evidence="1">
    <location>
        <begin position="18"/>
        <end position="72"/>
    </location>
</feature>
<protein>
    <submittedName>
        <fullName evidence="2">XRE family transcriptional regulator</fullName>
    </submittedName>
</protein>
<dbReference type="InterPro" id="IPR001387">
    <property type="entry name" value="Cro/C1-type_HTH"/>
</dbReference>
<dbReference type="AlphaFoldDB" id="A0A372JJR8"/>
<dbReference type="SMART" id="SM00530">
    <property type="entry name" value="HTH_XRE"/>
    <property type="match status" value="1"/>
</dbReference>
<comment type="caution">
    <text evidence="2">The sequence shown here is derived from an EMBL/GenBank/DDBJ whole genome shotgun (WGS) entry which is preliminary data.</text>
</comment>
<dbReference type="InterPro" id="IPR043917">
    <property type="entry name" value="DUF5753"/>
</dbReference>
<name>A0A372JJR8_9ACTN</name>
<gene>
    <name evidence="2" type="ORF">DZF91_18100</name>
</gene>
<dbReference type="Pfam" id="PF13560">
    <property type="entry name" value="HTH_31"/>
    <property type="match status" value="1"/>
</dbReference>
<dbReference type="EMBL" id="QURH01000297">
    <property type="protein sequence ID" value="RFU40267.1"/>
    <property type="molecule type" value="Genomic_DNA"/>
</dbReference>
<dbReference type="Gene3D" id="1.10.260.40">
    <property type="entry name" value="lambda repressor-like DNA-binding domains"/>
    <property type="match status" value="1"/>
</dbReference>
<keyword evidence="3" id="KW-1185">Reference proteome</keyword>
<accession>A0A372JJR8</accession>
<dbReference type="CDD" id="cd00093">
    <property type="entry name" value="HTH_XRE"/>
    <property type="match status" value="1"/>
</dbReference>
<sequence>MSPFRGPTVRQRRLAAELRRLREQNGFTGDEVAARLNWSTAKVSRIENARTSTKIRDVELLTRLYQIDPVHRTELLTLAHDAAAKGWWAEYRELPGGYTQFIAMEDEASRIVQWETYLVPGLLQTEEYARQVMSGTRLYDTVPPRELERRIEVRLRRQQLLSRTAKPVRYTLLLDESVLHRLVGDRSVMRAQLHHLLAVGDLPHVTLRVIELAVPHPIMEGSFQLMEYDPVGDIVFPDVVYTEALTDNQITDEKVAFMYRLAFEGMSEVALGPAETRALVAASADRW</sequence>
<evidence type="ECO:0000313" key="2">
    <source>
        <dbReference type="EMBL" id="RFU40267.1"/>
    </source>
</evidence>
<dbReference type="RefSeq" id="WP_117358639.1">
    <property type="nucleotide sequence ID" value="NZ_QURH01000297.1"/>
</dbReference>